<dbReference type="Proteomes" id="UP000256645">
    <property type="component" value="Unassembled WGS sequence"/>
</dbReference>
<feature type="compositionally biased region" description="Polar residues" evidence="1">
    <location>
        <begin position="475"/>
        <end position="502"/>
    </location>
</feature>
<organism evidence="2 3">
    <name type="scientific">Coleophoma cylindrospora</name>
    <dbReference type="NCBI Taxonomy" id="1849047"/>
    <lineage>
        <taxon>Eukaryota</taxon>
        <taxon>Fungi</taxon>
        <taxon>Dikarya</taxon>
        <taxon>Ascomycota</taxon>
        <taxon>Pezizomycotina</taxon>
        <taxon>Leotiomycetes</taxon>
        <taxon>Helotiales</taxon>
        <taxon>Dermateaceae</taxon>
        <taxon>Coleophoma</taxon>
    </lineage>
</organism>
<accession>A0A3D8QWI3</accession>
<protein>
    <submittedName>
        <fullName evidence="2">Uncharacterized protein</fullName>
    </submittedName>
</protein>
<evidence type="ECO:0000313" key="2">
    <source>
        <dbReference type="EMBL" id="RDW66119.1"/>
    </source>
</evidence>
<reference evidence="2 3" key="1">
    <citation type="journal article" date="2018" name="IMA Fungus">
        <title>IMA Genome-F 9: Draft genome sequence of Annulohypoxylon stygium, Aspergillus mulundensis, Berkeleyomyces basicola (syn. Thielaviopsis basicola), Ceratocystis smalleyi, two Cercospora beticola strains, Coleophoma cylindrospora, Fusarium fracticaudum, Phialophora cf. hyalina, and Morchella septimelata.</title>
        <authorList>
            <person name="Wingfield B.D."/>
            <person name="Bills G.F."/>
            <person name="Dong Y."/>
            <person name="Huang W."/>
            <person name="Nel W.J."/>
            <person name="Swalarsk-Parry B.S."/>
            <person name="Vaghefi N."/>
            <person name="Wilken P.M."/>
            <person name="An Z."/>
            <person name="de Beer Z.W."/>
            <person name="De Vos L."/>
            <person name="Chen L."/>
            <person name="Duong T.A."/>
            <person name="Gao Y."/>
            <person name="Hammerbacher A."/>
            <person name="Kikkert J.R."/>
            <person name="Li Y."/>
            <person name="Li H."/>
            <person name="Li K."/>
            <person name="Li Q."/>
            <person name="Liu X."/>
            <person name="Ma X."/>
            <person name="Naidoo K."/>
            <person name="Pethybridge S.J."/>
            <person name="Sun J."/>
            <person name="Steenkamp E.T."/>
            <person name="van der Nest M.A."/>
            <person name="van Wyk S."/>
            <person name="Wingfield M.J."/>
            <person name="Xiong C."/>
            <person name="Yue Q."/>
            <person name="Zhang X."/>
        </authorList>
    </citation>
    <scope>NUCLEOTIDE SEQUENCE [LARGE SCALE GENOMIC DNA]</scope>
    <source>
        <strain evidence="2 3">BP6252</strain>
    </source>
</reference>
<gene>
    <name evidence="2" type="ORF">BP6252_09754</name>
</gene>
<dbReference type="OrthoDB" id="10375532at2759"/>
<feature type="compositionally biased region" description="Basic residues" evidence="1">
    <location>
        <begin position="676"/>
        <end position="692"/>
    </location>
</feature>
<keyword evidence="3" id="KW-1185">Reference proteome</keyword>
<feature type="compositionally biased region" description="Low complexity" evidence="1">
    <location>
        <begin position="637"/>
        <end position="649"/>
    </location>
</feature>
<feature type="compositionally biased region" description="Polar residues" evidence="1">
    <location>
        <begin position="704"/>
        <end position="714"/>
    </location>
</feature>
<name>A0A3D8QWI3_9HELO</name>
<feature type="compositionally biased region" description="Polar residues" evidence="1">
    <location>
        <begin position="583"/>
        <end position="595"/>
    </location>
</feature>
<sequence length="757" mass="83417">MATDPVRDPEWDPELFLDNRELLYWNPLTSNEVTDPQPAALPVTQPDTAENHYHNHEPPFMLSTNQDLPVGASPAVDYLTTAAPWFLLNEPYPDFHTGSHPNLPLQFDNHPAPCEVTASNSTSQPDATAHDERKIAEGKGKVPKSKCFFCHKQRKECKKTKEYGNKCEGCVRRLFPKPKKDHVLVPQESLEVVRCIPQHVNRFQDIIEIEPLPFSDASSSTPLPDWSLDITSSKEGGDLRVLYFPNPQDYKGGEVMDDFIKHQICHEATPLRPCQSDNNINIANDNANLVFGYCSVLKSLHRSRLTGKIRLFTPVSFKERERIIYQFVHFIALRLSSIFEIAMDKIGETLNLPSSKLSADVMDTTVCRSQGELEGKVYLKHQILLGTAVSFDVSSECLRLKLKEAMTESPNLGNLVAPEQYQGTERGGSQSQNHLAPTFKAGTASQSSGSRQQTTDRTTESSSEGSCLFSDPHLNGSQATESQPTTVETGTNAPSDCQSSDSYHGKRASQQDEPTEEQTLHQGDMKSTLQNDIQGIAGGDTLDPLGPSSTRLSLDDRNSTSGDQQDPSIIDPPQPPAIPSRTEPVTPNQPSNSVGCNFKESIPVGRGRSPPEDGRRSSTSTFRSFVSMVNPRKRVNSNKSAFSQSSSGSKCMPASPLQNYEVVPDDPLDTSGSTSGKKKNRRRRRIRKRPRTSHSPESAAAVLESQSTDSTHSSPAVVPDVTLPPAMDRRAHRPDGWLIGISFGNVFRIFAGVNGME</sequence>
<feature type="compositionally biased region" description="Polar residues" evidence="1">
    <location>
        <begin position="443"/>
        <end position="465"/>
    </location>
</feature>
<evidence type="ECO:0000256" key="1">
    <source>
        <dbReference type="SAM" id="MobiDB-lite"/>
    </source>
</evidence>
<dbReference type="AlphaFoldDB" id="A0A3D8QWI3"/>
<feature type="region of interest" description="Disordered" evidence="1">
    <location>
        <begin position="440"/>
        <end position="722"/>
    </location>
</feature>
<proteinExistence type="predicted"/>
<comment type="caution">
    <text evidence="2">The sequence shown here is derived from an EMBL/GenBank/DDBJ whole genome shotgun (WGS) entry which is preliminary data.</text>
</comment>
<evidence type="ECO:0000313" key="3">
    <source>
        <dbReference type="Proteomes" id="UP000256645"/>
    </source>
</evidence>
<dbReference type="EMBL" id="PDLM01000011">
    <property type="protein sequence ID" value="RDW66119.1"/>
    <property type="molecule type" value="Genomic_DNA"/>
</dbReference>